<evidence type="ECO:0000313" key="3">
    <source>
        <dbReference type="Proteomes" id="UP000182312"/>
    </source>
</evidence>
<proteinExistence type="predicted"/>
<dbReference type="OrthoDB" id="7772490at2"/>
<evidence type="ECO:0000256" key="1">
    <source>
        <dbReference type="SAM" id="SignalP"/>
    </source>
</evidence>
<gene>
    <name evidence="2" type="ORF">SAMN04487972_101390</name>
</gene>
<accession>A0A1I0SKD6</accession>
<organism evidence="2 3">
    <name type="scientific">Paracoccus halophilus</name>
    <dbReference type="NCBI Taxonomy" id="376733"/>
    <lineage>
        <taxon>Bacteria</taxon>
        <taxon>Pseudomonadati</taxon>
        <taxon>Pseudomonadota</taxon>
        <taxon>Alphaproteobacteria</taxon>
        <taxon>Rhodobacterales</taxon>
        <taxon>Paracoccaceae</taxon>
        <taxon>Paracoccus</taxon>
    </lineage>
</organism>
<evidence type="ECO:0000313" key="2">
    <source>
        <dbReference type="EMBL" id="SFA39960.1"/>
    </source>
</evidence>
<feature type="signal peptide" evidence="1">
    <location>
        <begin position="1"/>
        <end position="28"/>
    </location>
</feature>
<reference evidence="2 3" key="1">
    <citation type="submission" date="2016-10" db="EMBL/GenBank/DDBJ databases">
        <authorList>
            <person name="de Groot N.N."/>
        </authorList>
    </citation>
    <scope>NUCLEOTIDE SEQUENCE [LARGE SCALE GENOMIC DNA]</scope>
    <source>
        <strain evidence="2 3">CGMCC 1.6117</strain>
    </source>
</reference>
<dbReference type="SUPFAM" id="SSF54001">
    <property type="entry name" value="Cysteine proteinases"/>
    <property type="match status" value="1"/>
</dbReference>
<evidence type="ECO:0008006" key="4">
    <source>
        <dbReference type="Google" id="ProtNLM"/>
    </source>
</evidence>
<protein>
    <recommendedName>
        <fullName evidence="4">Peptidoglycan peptidase</fullName>
    </recommendedName>
</protein>
<dbReference type="AlphaFoldDB" id="A0A1I0SKD6"/>
<name>A0A1I0SKD6_9RHOB</name>
<dbReference type="Gene3D" id="3.90.1720.10">
    <property type="entry name" value="endopeptidase domain like (from Nostoc punctiforme)"/>
    <property type="match status" value="1"/>
</dbReference>
<keyword evidence="1" id="KW-0732">Signal</keyword>
<dbReference type="InterPro" id="IPR038765">
    <property type="entry name" value="Papain-like_cys_pep_sf"/>
</dbReference>
<dbReference type="RefSeq" id="WP_052081347.1">
    <property type="nucleotide sequence ID" value="NZ_FOJO01000001.1"/>
</dbReference>
<dbReference type="Proteomes" id="UP000182312">
    <property type="component" value="Unassembled WGS sequence"/>
</dbReference>
<feature type="chain" id="PRO_5010224055" description="Peptidoglycan peptidase" evidence="1">
    <location>
        <begin position="29"/>
        <end position="250"/>
    </location>
</feature>
<sequence>MPGKLKKPGATVIAAVLAGILTCAASWAQDRADPLTVPAPDYEALMAEAAWDWRPGDLIFRNGVNDIDEAIRRSLDLRWASVGILRPSSGGPRVVFVDESEGVKEEMLYEHVAGLSHGDYAVYRARDLAADYDPEEQMWPGPMARFSLFIAYGQPFDDQFLLGDGRFYNAELAYQGLLNAGIVAGPPVQLGRLVSPPGQLEPQFRSLLEGHRYCRYELSFDDCWANNLQGQAIVTTGSLISSGALERVYP</sequence>
<dbReference type="EMBL" id="FOJO01000001">
    <property type="protein sequence ID" value="SFA39960.1"/>
    <property type="molecule type" value="Genomic_DNA"/>
</dbReference>